<organism evidence="3 4">
    <name type="scientific">Microbacterium thalassium</name>
    <dbReference type="NCBI Taxonomy" id="362649"/>
    <lineage>
        <taxon>Bacteria</taxon>
        <taxon>Bacillati</taxon>
        <taxon>Actinomycetota</taxon>
        <taxon>Actinomycetes</taxon>
        <taxon>Micrococcales</taxon>
        <taxon>Microbacteriaceae</taxon>
        <taxon>Microbacterium</taxon>
    </lineage>
</organism>
<evidence type="ECO:0000313" key="4">
    <source>
        <dbReference type="Proteomes" id="UP000537775"/>
    </source>
</evidence>
<proteinExistence type="inferred from homology"/>
<dbReference type="Pfam" id="PF02657">
    <property type="entry name" value="SufE"/>
    <property type="match status" value="1"/>
</dbReference>
<dbReference type="AlphaFoldDB" id="A0A7X0FRT7"/>
<dbReference type="Proteomes" id="UP000537775">
    <property type="component" value="Unassembled WGS sequence"/>
</dbReference>
<sequence>MTASALPESLAGISEAFGELELPERLQLLAEFAAGLPPLPAVYAESPELLERVAECQSPVFIVVDVGLDGRVALHATAPEQAPTTRGFAGVLVEGVAGLTPAELDAVPDEFARELGLERVVSPLRLAGMAGMLRRVKRQAREKGAA</sequence>
<comment type="similarity">
    <text evidence="1">Belongs to the SufE family.</text>
</comment>
<name>A0A7X0FRT7_9MICO</name>
<evidence type="ECO:0000256" key="1">
    <source>
        <dbReference type="ARBA" id="ARBA00010282"/>
    </source>
</evidence>
<dbReference type="RefSeq" id="WP_184751044.1">
    <property type="nucleotide sequence ID" value="NZ_BAAAJR010000005.1"/>
</dbReference>
<evidence type="ECO:0000313" key="3">
    <source>
        <dbReference type="EMBL" id="MBB6391927.1"/>
    </source>
</evidence>
<gene>
    <name evidence="3" type="ORF">HD594_002240</name>
</gene>
<dbReference type="InterPro" id="IPR003808">
    <property type="entry name" value="Fe-S_metab-assoc_dom"/>
</dbReference>
<dbReference type="SUPFAM" id="SSF82649">
    <property type="entry name" value="SufE/NifU"/>
    <property type="match status" value="1"/>
</dbReference>
<keyword evidence="4" id="KW-1185">Reference proteome</keyword>
<dbReference type="PANTHER" id="PTHR43597">
    <property type="entry name" value="SULFUR ACCEPTOR PROTEIN CSDE"/>
    <property type="match status" value="1"/>
</dbReference>
<protein>
    <submittedName>
        <fullName evidence="3">Cysteine desulfuration protein SufE</fullName>
    </submittedName>
</protein>
<dbReference type="PANTHER" id="PTHR43597:SF5">
    <property type="entry name" value="SUFE-LIKE PROTEIN 2, CHLOROPLASTIC"/>
    <property type="match status" value="1"/>
</dbReference>
<dbReference type="Gene3D" id="3.90.1010.10">
    <property type="match status" value="1"/>
</dbReference>
<accession>A0A7X0FRT7</accession>
<comment type="caution">
    <text evidence="3">The sequence shown here is derived from an EMBL/GenBank/DDBJ whole genome shotgun (WGS) entry which is preliminary data.</text>
</comment>
<feature type="domain" description="Fe-S metabolism associated" evidence="2">
    <location>
        <begin position="22"/>
        <end position="139"/>
    </location>
</feature>
<reference evidence="3 4" key="1">
    <citation type="submission" date="2020-08" db="EMBL/GenBank/DDBJ databases">
        <title>Sequencing the genomes of 1000 actinobacteria strains.</title>
        <authorList>
            <person name="Klenk H.-P."/>
        </authorList>
    </citation>
    <scope>NUCLEOTIDE SEQUENCE [LARGE SCALE GENOMIC DNA]</scope>
    <source>
        <strain evidence="3 4">DSM 12511</strain>
    </source>
</reference>
<dbReference type="EMBL" id="JACHML010000001">
    <property type="protein sequence ID" value="MBB6391927.1"/>
    <property type="molecule type" value="Genomic_DNA"/>
</dbReference>
<evidence type="ECO:0000259" key="2">
    <source>
        <dbReference type="Pfam" id="PF02657"/>
    </source>
</evidence>